<name>M7AV44_CHEMY</name>
<dbReference type="GO" id="GO:0032039">
    <property type="term" value="C:integrator complex"/>
    <property type="evidence" value="ECO:0007669"/>
    <property type="project" value="TreeGrafter"/>
</dbReference>
<dbReference type="Gene3D" id="1.25.10.10">
    <property type="entry name" value="Leucine-rich Repeat Variant"/>
    <property type="match status" value="2"/>
</dbReference>
<keyword evidence="2" id="KW-0539">Nucleus</keyword>
<dbReference type="STRING" id="8469.M7AV44"/>
<evidence type="ECO:0000256" key="2">
    <source>
        <dbReference type="ARBA" id="ARBA00023242"/>
    </source>
</evidence>
<dbReference type="Proteomes" id="UP000031443">
    <property type="component" value="Unassembled WGS sequence"/>
</dbReference>
<accession>M7AV44</accession>
<dbReference type="AlphaFoldDB" id="M7AV44"/>
<evidence type="ECO:0000259" key="4">
    <source>
        <dbReference type="Pfam" id="PF25458"/>
    </source>
</evidence>
<protein>
    <submittedName>
        <fullName evidence="5">Integrator complex subunit 4</fullName>
    </submittedName>
</protein>
<reference evidence="6" key="1">
    <citation type="journal article" date="2013" name="Nat. Genet.">
        <title>The draft genomes of soft-shell turtle and green sea turtle yield insights into the development and evolution of the turtle-specific body plan.</title>
        <authorList>
            <person name="Wang Z."/>
            <person name="Pascual-Anaya J."/>
            <person name="Zadissa A."/>
            <person name="Li W."/>
            <person name="Niimura Y."/>
            <person name="Huang Z."/>
            <person name="Li C."/>
            <person name="White S."/>
            <person name="Xiong Z."/>
            <person name="Fang D."/>
            <person name="Wang B."/>
            <person name="Ming Y."/>
            <person name="Chen Y."/>
            <person name="Zheng Y."/>
            <person name="Kuraku S."/>
            <person name="Pignatelli M."/>
            <person name="Herrero J."/>
            <person name="Beal K."/>
            <person name="Nozawa M."/>
            <person name="Li Q."/>
            <person name="Wang J."/>
            <person name="Zhang H."/>
            <person name="Yu L."/>
            <person name="Shigenobu S."/>
            <person name="Wang J."/>
            <person name="Liu J."/>
            <person name="Flicek P."/>
            <person name="Searle S."/>
            <person name="Wang J."/>
            <person name="Kuratani S."/>
            <person name="Yin Y."/>
            <person name="Aken B."/>
            <person name="Zhang G."/>
            <person name="Irie N."/>
        </authorList>
    </citation>
    <scope>NUCLEOTIDE SEQUENCE [LARGE SCALE GENOMIC DNA]</scope>
</reference>
<sequence>MAAHLKKRVYEEFTKVVQLLQFSHSGLKTLYSVSEGHELLAPNAYAFHLPTRQYLTDSSHGVRNKCLQLIGYLGSVEKGATKEAESLATKDVQKIIGDHFIDQDPRVRTAAIKAMLQLHERGLKLQQTIYSQACKLLSDDYEQVRSAAVQLIWVLSQLYPESIVPIPSSNEEIRLVDDAFGKICHMVSDGSWVVRVQAAKLLGSMQQVSSHFLEQTLDKKLMSDLRRKRTAHERAKELYSSGEFSSGRKWGDDAPKEEIDTGAVNLIESGACGAFVHGLEDEMYEVRIAAVEALCMLAQSSPSFAEKCLDFLVDMFNDEIEEDSSRDIREALHELLCCTNVSTKEGIHLALVELLKNLTKYPTDRESIWKCLKFLGCRHPTLVLPLVPELLSTHPFFDTPEPDMDDPAYIAVLVLIFNAAKTCPTMPALFSDHTFRHYAYLRDSLSHLVPPLRLPGRKLVSSPVSPSVTPHEDPSQQFLQQSLERVYNLQHLDPQSTQELLEFTIRDLQRLGELQSELAGVADFSATYLRCQLLLIKALQEKLWNVAAPLYLKQNALASAAAKQIMEETYKMEFMYSGVENRQVVIIHHMRLQAKALQLIVTARTTRGCFISELPHMQDSFVDKLLDLMPRLVTSKPSEAVKILQTTLRQSTFLHLPLPEQIHRATAAIIEPAGESDNPLRFTSGLVVALDVDATLEHVQDPQSTVKVQCCHNWFSAYKSQGWQPCQIEVRLLLAYNSSRSKASTRLSKSTWIDSMEALPPSECGIEGTIAFSKPVKVYIMPKPARR</sequence>
<dbReference type="InterPro" id="IPR016024">
    <property type="entry name" value="ARM-type_fold"/>
</dbReference>
<dbReference type="SUPFAM" id="SSF48371">
    <property type="entry name" value="ARM repeat"/>
    <property type="match status" value="1"/>
</dbReference>
<dbReference type="FunFam" id="1.25.10.10:FF:000118">
    <property type="entry name" value="Integrator complex subunit 4"/>
    <property type="match status" value="1"/>
</dbReference>
<dbReference type="PANTHER" id="PTHR20938:SF0">
    <property type="entry name" value="INTEGRATOR COMPLEX SUBUNIT 4"/>
    <property type="match status" value="1"/>
</dbReference>
<dbReference type="EMBL" id="KB562012">
    <property type="protein sequence ID" value="EMP28609.1"/>
    <property type="molecule type" value="Genomic_DNA"/>
</dbReference>
<feature type="domain" description="INTS4 8 helical bundle" evidence="3">
    <location>
        <begin position="476"/>
        <end position="659"/>
    </location>
</feature>
<dbReference type="Pfam" id="PF20168">
    <property type="entry name" value="PDS5"/>
    <property type="match status" value="1"/>
</dbReference>
<dbReference type="InterPro" id="IPR057412">
    <property type="entry name" value="INTS4_C"/>
</dbReference>
<proteinExistence type="predicted"/>
<organism evidence="5 6">
    <name type="scientific">Chelonia mydas</name>
    <name type="common">Green sea-turtle</name>
    <name type="synonym">Chelonia agassizi</name>
    <dbReference type="NCBI Taxonomy" id="8469"/>
    <lineage>
        <taxon>Eukaryota</taxon>
        <taxon>Metazoa</taxon>
        <taxon>Chordata</taxon>
        <taxon>Craniata</taxon>
        <taxon>Vertebrata</taxon>
        <taxon>Euteleostomi</taxon>
        <taxon>Archelosauria</taxon>
        <taxon>Testudinata</taxon>
        <taxon>Testudines</taxon>
        <taxon>Cryptodira</taxon>
        <taxon>Durocryptodira</taxon>
        <taxon>Americhelydia</taxon>
        <taxon>Chelonioidea</taxon>
        <taxon>Cheloniidae</taxon>
        <taxon>Chelonia</taxon>
    </lineage>
</organism>
<dbReference type="Pfam" id="PF25458">
    <property type="entry name" value="INTS4_C"/>
    <property type="match status" value="1"/>
</dbReference>
<feature type="domain" description="Integrator complex subunit 4/Protein SIEL C-terminal Ig-like" evidence="4">
    <location>
        <begin position="669"/>
        <end position="709"/>
    </location>
</feature>
<gene>
    <name evidence="5" type="ORF">UY3_14288</name>
</gene>
<dbReference type="Pfam" id="PF24493">
    <property type="entry name" value="INTS4_8HBD"/>
    <property type="match status" value="1"/>
</dbReference>
<dbReference type="InterPro" id="IPR056235">
    <property type="entry name" value="INTS4_8HBD"/>
</dbReference>
<dbReference type="GO" id="GO:0016180">
    <property type="term" value="P:snRNA processing"/>
    <property type="evidence" value="ECO:0007669"/>
    <property type="project" value="TreeGrafter"/>
</dbReference>
<evidence type="ECO:0000313" key="6">
    <source>
        <dbReference type="Proteomes" id="UP000031443"/>
    </source>
</evidence>
<evidence type="ECO:0000259" key="3">
    <source>
        <dbReference type="Pfam" id="PF24493"/>
    </source>
</evidence>
<comment type="subcellular location">
    <subcellularLocation>
        <location evidence="1">Nucleus</location>
    </subcellularLocation>
</comment>
<evidence type="ECO:0000313" key="5">
    <source>
        <dbReference type="EMBL" id="EMP28609.1"/>
    </source>
</evidence>
<keyword evidence="6" id="KW-1185">Reference proteome</keyword>
<dbReference type="InterPro" id="IPR011989">
    <property type="entry name" value="ARM-like"/>
</dbReference>
<evidence type="ECO:0000256" key="1">
    <source>
        <dbReference type="ARBA" id="ARBA00004123"/>
    </source>
</evidence>
<dbReference type="PANTHER" id="PTHR20938">
    <property type="entry name" value="INTEGRATOR COMPLEX SUBUNIT 4"/>
    <property type="match status" value="1"/>
</dbReference>